<name>A0A4D7C2E4_9SPHN</name>
<evidence type="ECO:0000313" key="2">
    <source>
        <dbReference type="EMBL" id="QCI79231.1"/>
    </source>
</evidence>
<feature type="transmembrane region" description="Helical" evidence="1">
    <location>
        <begin position="128"/>
        <end position="148"/>
    </location>
</feature>
<proteinExistence type="predicted"/>
<keyword evidence="1" id="KW-1133">Transmembrane helix</keyword>
<dbReference type="KEGG" id="hgn:E6W36_05670"/>
<feature type="transmembrane region" description="Helical" evidence="1">
    <location>
        <begin position="88"/>
        <end position="107"/>
    </location>
</feature>
<feature type="transmembrane region" description="Helical" evidence="1">
    <location>
        <begin position="31"/>
        <end position="50"/>
    </location>
</feature>
<keyword evidence="1" id="KW-0812">Transmembrane</keyword>
<accession>A0A4D7C2E4</accession>
<dbReference type="Proteomes" id="UP000298714">
    <property type="component" value="Chromosome"/>
</dbReference>
<organism evidence="2 3">
    <name type="scientific">Hankyongella ginsenosidimutans</name>
    <dbReference type="NCBI Taxonomy" id="1763828"/>
    <lineage>
        <taxon>Bacteria</taxon>
        <taxon>Pseudomonadati</taxon>
        <taxon>Pseudomonadota</taxon>
        <taxon>Alphaproteobacteria</taxon>
        <taxon>Sphingomonadales</taxon>
        <taxon>Sphingomonadaceae</taxon>
        <taxon>Hankyongella</taxon>
    </lineage>
</organism>
<evidence type="ECO:0000313" key="3">
    <source>
        <dbReference type="Proteomes" id="UP000298714"/>
    </source>
</evidence>
<keyword evidence="3" id="KW-1185">Reference proteome</keyword>
<gene>
    <name evidence="2" type="ORF">E6W36_05670</name>
</gene>
<dbReference type="EMBL" id="CP039704">
    <property type="protein sequence ID" value="QCI79231.1"/>
    <property type="molecule type" value="Genomic_DNA"/>
</dbReference>
<evidence type="ECO:0000256" key="1">
    <source>
        <dbReference type="SAM" id="Phobius"/>
    </source>
</evidence>
<protein>
    <submittedName>
        <fullName evidence="2">Uncharacterized protein</fullName>
    </submittedName>
</protein>
<sequence length="152" mass="16330">MLIVLAFGGMALAALHGMAPAEQQGLTAQIWLMIGFLLACRFPMALYNAILTGSDRMIEANAITVGFDLLRHSCAALALLLISSSVEMFLLSNMLAAVLALVPLRWLCRTVLGLPFRAHGGLATVRRALPFAAGMSLISLSWFCLATSTRYC</sequence>
<keyword evidence="1" id="KW-0472">Membrane</keyword>
<dbReference type="RefSeq" id="WP_222874060.1">
    <property type="nucleotide sequence ID" value="NZ_CP039704.1"/>
</dbReference>
<reference evidence="3" key="1">
    <citation type="submission" date="2019-04" db="EMBL/GenBank/DDBJ databases">
        <title>Complete genome sequence of Sphingomonas sp. W1-2-3.</title>
        <authorList>
            <person name="Im W.T."/>
        </authorList>
    </citation>
    <scope>NUCLEOTIDE SEQUENCE [LARGE SCALE GENOMIC DNA]</scope>
    <source>
        <strain evidence="3">W1-2-3</strain>
    </source>
</reference>
<dbReference type="AlphaFoldDB" id="A0A4D7C2E4"/>